<reference evidence="1 2" key="1">
    <citation type="submission" date="2014-12" db="EMBL/GenBank/DDBJ databases">
        <title>Denitrispirillum autotrophicum gen. nov., sp. nov., Denitrifying, Facultatively Autotrophic Bacteria Isolated from Rice Paddy Soil.</title>
        <authorList>
            <person name="Ishii S."/>
            <person name="Ashida N."/>
            <person name="Ohno H."/>
            <person name="Otsuka S."/>
            <person name="Yokota A."/>
            <person name="Senoo K."/>
        </authorList>
    </citation>
    <scope>NUCLEOTIDE SEQUENCE [LARGE SCALE GENOMIC DNA]</scope>
    <source>
        <strain evidence="1 2">TSA66</strain>
    </source>
</reference>
<sequence length="413" mass="46380">MALALLAGASWAEDPDEAALSLPGSAPQAAESARVWQLFVEGAAARSQIRNTALAEEDRSTQRLSVDLQVDATLAPGLRAMLADRLDVGWQHRFEQRKSINTLKEAYLSWQQRNDVIVDLGYVNQYSGVAFGYNPTDFFREGALRSPVSVDPTIIKKNRQGSAMLRGQMLWDGASLTALYSPALSDPPSSPAYLPDWGATNQRDRGLLIFSKRISEDLHPQWLLYKNQGASPQFGMNLTKLINDATVAYFEWSGGRSPLLLAQALGQDGDKAFCSRVATGLTYTTSHKLSLTFEYQYNGAGLEKAQWDALPRVSLPAYVRYRQFAQSAQEMPTRHAAFFYAAWQDMLVSHLDLAAMVRRNSDDHSRLSWIELRYRWTHDEIALQWQVDSGDLLSDYGASPLRKAWEVSYRHFF</sequence>
<dbReference type="AlphaFoldDB" id="A0A0C2BQP8"/>
<comment type="caution">
    <text evidence="1">The sequence shown here is derived from an EMBL/GenBank/DDBJ whole genome shotgun (WGS) entry which is preliminary data.</text>
</comment>
<protein>
    <submittedName>
        <fullName evidence="1">Uncharacterized protein</fullName>
    </submittedName>
</protein>
<dbReference type="SUPFAM" id="SSF56935">
    <property type="entry name" value="Porins"/>
    <property type="match status" value="1"/>
</dbReference>
<accession>A0A0C2BQP8</accession>
<dbReference type="EMBL" id="JWJG01000028">
    <property type="protein sequence ID" value="KIF83625.1"/>
    <property type="molecule type" value="Genomic_DNA"/>
</dbReference>
<evidence type="ECO:0000313" key="1">
    <source>
        <dbReference type="EMBL" id="KIF83625.1"/>
    </source>
</evidence>
<name>A0A0C2BQP8_9BURK</name>
<proteinExistence type="predicted"/>
<dbReference type="Proteomes" id="UP000031572">
    <property type="component" value="Unassembled WGS sequence"/>
</dbReference>
<gene>
    <name evidence="1" type="ORF">TSA66_09970</name>
</gene>
<keyword evidence="2" id="KW-1185">Reference proteome</keyword>
<organism evidence="1 2">
    <name type="scientific">Noviherbaspirillum autotrophicum</name>
    <dbReference type="NCBI Taxonomy" id="709839"/>
    <lineage>
        <taxon>Bacteria</taxon>
        <taxon>Pseudomonadati</taxon>
        <taxon>Pseudomonadota</taxon>
        <taxon>Betaproteobacteria</taxon>
        <taxon>Burkholderiales</taxon>
        <taxon>Oxalobacteraceae</taxon>
        <taxon>Noviherbaspirillum</taxon>
    </lineage>
</organism>
<evidence type="ECO:0000313" key="2">
    <source>
        <dbReference type="Proteomes" id="UP000031572"/>
    </source>
</evidence>
<dbReference type="STRING" id="709839.TSA66_09970"/>